<keyword evidence="3" id="KW-1185">Reference proteome</keyword>
<evidence type="ECO:0000256" key="1">
    <source>
        <dbReference type="SAM" id="SignalP"/>
    </source>
</evidence>
<gene>
    <name evidence="2" type="ORF">AX774_g4114</name>
</gene>
<sequence>MLKSVLVSALLLGSTLANPANNCGAQQKYNNDLANTENKDNIVGSKYNDLTGSKYNDLTDAEYNELADSEYDELADSEFNDMHRCCRRMKTTVRLYKSPRFRRRYAKRSIRVGKCYNTRKFGSIKLGRKSGLETPGKGVIVVCSGKDCTGACQVVRRSSSKTIRNIPKVLGRRAISFAWLMVRRT</sequence>
<dbReference type="EMBL" id="LSSK01000671">
    <property type="protein sequence ID" value="OMH82410.1"/>
    <property type="molecule type" value="Genomic_DNA"/>
</dbReference>
<keyword evidence="1" id="KW-0732">Signal</keyword>
<reference evidence="3" key="1">
    <citation type="submission" date="2017-01" db="EMBL/GenBank/DDBJ databases">
        <authorList>
            <person name="Wang Y."/>
            <person name="White M."/>
            <person name="Kvist S."/>
            <person name="Moncalvo J.-M."/>
        </authorList>
    </citation>
    <scope>NUCLEOTIDE SEQUENCE [LARGE SCALE GENOMIC DNA]</scope>
    <source>
        <strain evidence="3">COL-18-3</strain>
    </source>
</reference>
<feature type="chain" id="PRO_5010225358" evidence="1">
    <location>
        <begin position="18"/>
        <end position="185"/>
    </location>
</feature>
<proteinExistence type="predicted"/>
<name>A0A1R1PN77_ZANCU</name>
<comment type="caution">
    <text evidence="2">The sequence shown here is derived from an EMBL/GenBank/DDBJ whole genome shotgun (WGS) entry which is preliminary data.</text>
</comment>
<dbReference type="Proteomes" id="UP000188320">
    <property type="component" value="Unassembled WGS sequence"/>
</dbReference>
<evidence type="ECO:0000313" key="3">
    <source>
        <dbReference type="Proteomes" id="UP000188320"/>
    </source>
</evidence>
<accession>A0A1R1PN77</accession>
<evidence type="ECO:0000313" key="2">
    <source>
        <dbReference type="EMBL" id="OMH82410.1"/>
    </source>
</evidence>
<organism evidence="2 3">
    <name type="scientific">Zancudomyces culisetae</name>
    <name type="common">Gut fungus</name>
    <name type="synonym">Smittium culisetae</name>
    <dbReference type="NCBI Taxonomy" id="1213189"/>
    <lineage>
        <taxon>Eukaryota</taxon>
        <taxon>Fungi</taxon>
        <taxon>Fungi incertae sedis</taxon>
        <taxon>Zoopagomycota</taxon>
        <taxon>Kickxellomycotina</taxon>
        <taxon>Harpellomycetes</taxon>
        <taxon>Harpellales</taxon>
        <taxon>Legeriomycetaceae</taxon>
        <taxon>Zancudomyces</taxon>
    </lineage>
</organism>
<protein>
    <submittedName>
        <fullName evidence="2">Uncharacterized protein</fullName>
    </submittedName>
</protein>
<feature type="signal peptide" evidence="1">
    <location>
        <begin position="1"/>
        <end position="17"/>
    </location>
</feature>
<dbReference type="AlphaFoldDB" id="A0A1R1PN77"/>